<proteinExistence type="predicted"/>
<protein>
    <submittedName>
        <fullName evidence="2">Uncharacterized protein</fullName>
    </submittedName>
</protein>
<dbReference type="EMBL" id="ML994617">
    <property type="protein sequence ID" value="KAF2191050.1"/>
    <property type="molecule type" value="Genomic_DNA"/>
</dbReference>
<evidence type="ECO:0000256" key="1">
    <source>
        <dbReference type="SAM" id="Phobius"/>
    </source>
</evidence>
<dbReference type="AlphaFoldDB" id="A0A6A6ELR8"/>
<evidence type="ECO:0000313" key="2">
    <source>
        <dbReference type="EMBL" id="KAF2191050.1"/>
    </source>
</evidence>
<keyword evidence="1" id="KW-1133">Transmembrane helix</keyword>
<name>A0A6A6ELR8_9PEZI</name>
<accession>A0A6A6ELR8</accession>
<evidence type="ECO:0000313" key="3">
    <source>
        <dbReference type="Proteomes" id="UP000800200"/>
    </source>
</evidence>
<organism evidence="2 3">
    <name type="scientific">Zopfia rhizophila CBS 207.26</name>
    <dbReference type="NCBI Taxonomy" id="1314779"/>
    <lineage>
        <taxon>Eukaryota</taxon>
        <taxon>Fungi</taxon>
        <taxon>Dikarya</taxon>
        <taxon>Ascomycota</taxon>
        <taxon>Pezizomycotina</taxon>
        <taxon>Dothideomycetes</taxon>
        <taxon>Dothideomycetes incertae sedis</taxon>
        <taxon>Zopfiaceae</taxon>
        <taxon>Zopfia</taxon>
    </lineage>
</organism>
<feature type="transmembrane region" description="Helical" evidence="1">
    <location>
        <begin position="29"/>
        <end position="50"/>
    </location>
</feature>
<keyword evidence="1" id="KW-0472">Membrane</keyword>
<feature type="transmembrane region" description="Helical" evidence="1">
    <location>
        <begin position="171"/>
        <end position="194"/>
    </location>
</feature>
<dbReference type="Proteomes" id="UP000800200">
    <property type="component" value="Unassembled WGS sequence"/>
</dbReference>
<keyword evidence="1" id="KW-0812">Transmembrane</keyword>
<reference evidence="2" key="1">
    <citation type="journal article" date="2020" name="Stud. Mycol.">
        <title>101 Dothideomycetes genomes: a test case for predicting lifestyles and emergence of pathogens.</title>
        <authorList>
            <person name="Haridas S."/>
            <person name="Albert R."/>
            <person name="Binder M."/>
            <person name="Bloem J."/>
            <person name="Labutti K."/>
            <person name="Salamov A."/>
            <person name="Andreopoulos B."/>
            <person name="Baker S."/>
            <person name="Barry K."/>
            <person name="Bills G."/>
            <person name="Bluhm B."/>
            <person name="Cannon C."/>
            <person name="Castanera R."/>
            <person name="Culley D."/>
            <person name="Daum C."/>
            <person name="Ezra D."/>
            <person name="Gonzalez J."/>
            <person name="Henrissat B."/>
            <person name="Kuo A."/>
            <person name="Liang C."/>
            <person name="Lipzen A."/>
            <person name="Lutzoni F."/>
            <person name="Magnuson J."/>
            <person name="Mondo S."/>
            <person name="Nolan M."/>
            <person name="Ohm R."/>
            <person name="Pangilinan J."/>
            <person name="Park H.-J."/>
            <person name="Ramirez L."/>
            <person name="Alfaro M."/>
            <person name="Sun H."/>
            <person name="Tritt A."/>
            <person name="Yoshinaga Y."/>
            <person name="Zwiers L.-H."/>
            <person name="Turgeon B."/>
            <person name="Goodwin S."/>
            <person name="Spatafora J."/>
            <person name="Crous P."/>
            <person name="Grigoriev I."/>
        </authorList>
    </citation>
    <scope>NUCLEOTIDE SEQUENCE</scope>
    <source>
        <strain evidence="2">CBS 207.26</strain>
    </source>
</reference>
<feature type="transmembrane region" description="Helical" evidence="1">
    <location>
        <begin position="71"/>
        <end position="93"/>
    </location>
</feature>
<gene>
    <name evidence="2" type="ORF">K469DRAFT_696798</name>
</gene>
<sequence>MVDNNAPSKEIHRPTFEEDTVMSWDSIRVLIGIGATVGGCILIAFGRVAFIRWRQGGWRCFGVGARHGDLTLSDFTTIEVTYYLLIALLYRYLCWKVKSQRSTLVSGSHSRKIWHVLGWLIERIGDFLVHAALLLLLLQCLGRRFTFASPLAVATLRSVYMALGIRPFDIFAFGVRPGLLLLCCIVGLSLFAILF</sequence>
<keyword evidence="3" id="KW-1185">Reference proteome</keyword>